<comment type="caution">
    <text evidence="2">The sequence shown here is derived from an EMBL/GenBank/DDBJ whole genome shotgun (WGS) entry which is preliminary data.</text>
</comment>
<evidence type="ECO:0000313" key="3">
    <source>
        <dbReference type="Proteomes" id="UP001243989"/>
    </source>
</evidence>
<evidence type="ECO:0000256" key="1">
    <source>
        <dbReference type="SAM" id="MobiDB-lite"/>
    </source>
</evidence>
<organism evidence="2 3">
    <name type="scientific">Colletotrichum phormii</name>
    <dbReference type="NCBI Taxonomy" id="359342"/>
    <lineage>
        <taxon>Eukaryota</taxon>
        <taxon>Fungi</taxon>
        <taxon>Dikarya</taxon>
        <taxon>Ascomycota</taxon>
        <taxon>Pezizomycotina</taxon>
        <taxon>Sordariomycetes</taxon>
        <taxon>Hypocreomycetidae</taxon>
        <taxon>Glomerellales</taxon>
        <taxon>Glomerellaceae</taxon>
        <taxon>Colletotrichum</taxon>
        <taxon>Colletotrichum acutatum species complex</taxon>
    </lineage>
</organism>
<evidence type="ECO:0000313" key="2">
    <source>
        <dbReference type="EMBL" id="KAK1636571.1"/>
    </source>
</evidence>
<protein>
    <submittedName>
        <fullName evidence="2">Uncharacterized protein</fullName>
    </submittedName>
</protein>
<reference evidence="2" key="1">
    <citation type="submission" date="2021-06" db="EMBL/GenBank/DDBJ databases">
        <title>Comparative genomics, transcriptomics and evolutionary studies reveal genomic signatures of adaptation to plant cell wall in hemibiotrophic fungi.</title>
        <authorList>
            <consortium name="DOE Joint Genome Institute"/>
            <person name="Baroncelli R."/>
            <person name="Diaz J.F."/>
            <person name="Benocci T."/>
            <person name="Peng M."/>
            <person name="Battaglia E."/>
            <person name="Haridas S."/>
            <person name="Andreopoulos W."/>
            <person name="Labutti K."/>
            <person name="Pangilinan J."/>
            <person name="Floch G.L."/>
            <person name="Makela M.R."/>
            <person name="Henrissat B."/>
            <person name="Grigoriev I.V."/>
            <person name="Crouch J.A."/>
            <person name="De Vries R.P."/>
            <person name="Sukno S.A."/>
            <person name="Thon M.R."/>
        </authorList>
    </citation>
    <scope>NUCLEOTIDE SEQUENCE</scope>
    <source>
        <strain evidence="2">CBS 102054</strain>
    </source>
</reference>
<dbReference type="EMBL" id="JAHMHQ010000010">
    <property type="protein sequence ID" value="KAK1636571.1"/>
    <property type="molecule type" value="Genomic_DNA"/>
</dbReference>
<dbReference type="RefSeq" id="XP_060445178.1">
    <property type="nucleotide sequence ID" value="XM_060590384.1"/>
</dbReference>
<dbReference type="GeneID" id="85475246"/>
<feature type="compositionally biased region" description="Basic and acidic residues" evidence="1">
    <location>
        <begin position="100"/>
        <end position="134"/>
    </location>
</feature>
<gene>
    <name evidence="2" type="ORF">BDP81DRAFT_427871</name>
</gene>
<name>A0AAI9ZQZ4_9PEZI</name>
<accession>A0AAI9ZQZ4</accession>
<dbReference type="Proteomes" id="UP001243989">
    <property type="component" value="Unassembled WGS sequence"/>
</dbReference>
<dbReference type="AlphaFoldDB" id="A0AAI9ZQZ4"/>
<keyword evidence="3" id="KW-1185">Reference proteome</keyword>
<feature type="region of interest" description="Disordered" evidence="1">
    <location>
        <begin position="97"/>
        <end position="140"/>
    </location>
</feature>
<proteinExistence type="predicted"/>
<sequence>MPTNLRAFFVRPFVHMDGPVSHEYFPLLRLAVRHQLAIVHVLGSSSKIPSASDRSLMPSLQVRSDGASRAVEALSCVKMQARRRCFPCSADEGSMPFSDCDCHVPKPDDLDQSEREREREDESQVQGLDRDRSNMSHLSLLGIGSLGGQRRLLGRAASRKPTAPEPLSW</sequence>